<feature type="non-terminal residue" evidence="7">
    <location>
        <position position="1"/>
    </location>
</feature>
<dbReference type="CDD" id="cd00200">
    <property type="entry name" value="WD40"/>
    <property type="match status" value="1"/>
</dbReference>
<dbReference type="InterPro" id="IPR010920">
    <property type="entry name" value="LSM_dom_sf"/>
</dbReference>
<dbReference type="Pfam" id="PF08614">
    <property type="entry name" value="ATG16"/>
    <property type="match status" value="1"/>
</dbReference>
<feature type="domain" description="Sm" evidence="6">
    <location>
        <begin position="519"/>
        <end position="599"/>
    </location>
</feature>
<evidence type="ECO:0000256" key="3">
    <source>
        <dbReference type="ARBA" id="ARBA00022737"/>
    </source>
</evidence>
<dbReference type="GO" id="GO:0034274">
    <property type="term" value="C:Atg12-Atg5-Atg16 complex"/>
    <property type="evidence" value="ECO:0007669"/>
    <property type="project" value="TreeGrafter"/>
</dbReference>
<dbReference type="Proteomes" id="UP000324629">
    <property type="component" value="Unassembled WGS sequence"/>
</dbReference>
<dbReference type="SUPFAM" id="SSF50182">
    <property type="entry name" value="Sm-like ribonucleoproteins"/>
    <property type="match status" value="1"/>
</dbReference>
<dbReference type="SMART" id="SM00320">
    <property type="entry name" value="WD40"/>
    <property type="match status" value="6"/>
</dbReference>
<dbReference type="GO" id="GO:0000956">
    <property type="term" value="P:nuclear-transcribed mRNA catabolic process"/>
    <property type="evidence" value="ECO:0007669"/>
    <property type="project" value="InterPro"/>
</dbReference>
<evidence type="ECO:0000313" key="8">
    <source>
        <dbReference type="Proteomes" id="UP000324629"/>
    </source>
</evidence>
<protein>
    <submittedName>
        <fullName evidence="7">Autophagy-related protein 16-1</fullName>
    </submittedName>
</protein>
<feature type="repeat" description="WD" evidence="4">
    <location>
        <begin position="217"/>
        <end position="258"/>
    </location>
</feature>
<keyword evidence="2 4" id="KW-0853">WD repeat</keyword>
<evidence type="ECO:0000259" key="6">
    <source>
        <dbReference type="PROSITE" id="PS52002"/>
    </source>
</evidence>
<dbReference type="InterPro" id="IPR045160">
    <property type="entry name" value="ATG16"/>
</dbReference>
<sequence>PISCFMNLPDWKERILCLLERRDTLQCHNFQDIIGNCCNALKSYDFEQKIFRLQEELTELHRQKGNLAGEFIELNKSVQEKDKLIASKNARIAEIETGVKKLQTTNMNLLDEVHKLERSNKLLREEKLAISENFECVQAKNRELEDDRCKLIERMNKLQVVVEQLKNIEHDVNYRKAQEAIRKQLAEAASISVDETPFTGPAQVFSAVIPQKAVAEIDANEGEVNSVRFTPSGQLFGSAGFDRKLRLWAVVEGKCELRSTLVGCNAAVTAIDFDPNETVVLGASSDFSCRVWTLSDSRLRVNLTGHSERVVSAKFIGSSKRVVTVSSDRTIKLWDVDRCQCKRTILAGSASQDVVACTSLGAVITGHFDHNLRIWDERTGNNTDKIALSARITGLDISPDCTQVLACTRNNTVEVVNLRMKHVTQCLASEEFRVGLDIVRPTFSPDAQFAAAGGQDGGVYIWNAQSGQLEKCLRGHKLVFTHFCSCFYTVTIDVSFVFRPADHIMSSMGEKPTEKRRKESIIDLSKYLDKRIRVKFTGGREAIGILKGCDNLHNMVLDCTTEFLRDPDDPHRLTEDTRELGLVVCRGPSVELVCPADGMESIPNPFVQQE</sequence>
<dbReference type="GO" id="GO:0034045">
    <property type="term" value="C:phagophore assembly site membrane"/>
    <property type="evidence" value="ECO:0007669"/>
    <property type="project" value="TreeGrafter"/>
</dbReference>
<accession>A0A5J4NUW1</accession>
<dbReference type="Gene3D" id="2.130.10.10">
    <property type="entry name" value="YVTN repeat-like/Quinoprotein amine dehydrogenase"/>
    <property type="match status" value="2"/>
</dbReference>
<keyword evidence="5" id="KW-0175">Coiled coil</keyword>
<dbReference type="InterPro" id="IPR019775">
    <property type="entry name" value="WD40_repeat_CS"/>
</dbReference>
<dbReference type="SMART" id="SM00651">
    <property type="entry name" value="Sm"/>
    <property type="match status" value="1"/>
</dbReference>
<reference evidence="7 8" key="1">
    <citation type="journal article" date="2019" name="Gigascience">
        <title>Whole-genome sequence of the oriental lung fluke Paragonimus westermani.</title>
        <authorList>
            <person name="Oey H."/>
            <person name="Zakrzewski M."/>
            <person name="Narain K."/>
            <person name="Devi K.R."/>
            <person name="Agatsuma T."/>
            <person name="Nawaratna S."/>
            <person name="Gobert G.N."/>
            <person name="Jones M.K."/>
            <person name="Ragan M.A."/>
            <person name="McManus D.P."/>
            <person name="Krause L."/>
        </authorList>
    </citation>
    <scope>NUCLEOTIDE SEQUENCE [LARGE SCALE GENOMIC DNA]</scope>
    <source>
        <strain evidence="7 8">IND2009</strain>
    </source>
</reference>
<evidence type="ECO:0000313" key="7">
    <source>
        <dbReference type="EMBL" id="KAA3679445.1"/>
    </source>
</evidence>
<dbReference type="GO" id="GO:0000421">
    <property type="term" value="C:autophagosome membrane"/>
    <property type="evidence" value="ECO:0007669"/>
    <property type="project" value="TreeGrafter"/>
</dbReference>
<comment type="caution">
    <text evidence="7">The sequence shown here is derived from an EMBL/GenBank/DDBJ whole genome shotgun (WGS) entry which is preliminary data.</text>
</comment>
<feature type="repeat" description="WD" evidence="4">
    <location>
        <begin position="261"/>
        <end position="302"/>
    </location>
</feature>
<feature type="repeat" description="WD" evidence="4">
    <location>
        <begin position="443"/>
        <end position="472"/>
    </location>
</feature>
<dbReference type="Gene3D" id="2.30.30.100">
    <property type="match status" value="1"/>
</dbReference>
<dbReference type="InterPro" id="IPR017132">
    <property type="entry name" value="Lsm7"/>
</dbReference>
<dbReference type="InterPro" id="IPR036322">
    <property type="entry name" value="WD40_repeat_dom_sf"/>
</dbReference>
<dbReference type="EMBL" id="QNGE01000736">
    <property type="protein sequence ID" value="KAA3679445.1"/>
    <property type="molecule type" value="Genomic_DNA"/>
</dbReference>
<dbReference type="Pfam" id="PF00400">
    <property type="entry name" value="WD40"/>
    <property type="match status" value="4"/>
</dbReference>
<dbReference type="PANTHER" id="PTHR19878">
    <property type="entry name" value="AUTOPHAGY PROTEIN 16-LIKE"/>
    <property type="match status" value="1"/>
</dbReference>
<evidence type="ECO:0000256" key="1">
    <source>
        <dbReference type="ARBA" id="ARBA00009271"/>
    </source>
</evidence>
<dbReference type="InterPro" id="IPR013923">
    <property type="entry name" value="Autophagy-rel_prot_16_dom"/>
</dbReference>
<dbReference type="GO" id="GO:0000045">
    <property type="term" value="P:autophagosome assembly"/>
    <property type="evidence" value="ECO:0007669"/>
    <property type="project" value="InterPro"/>
</dbReference>
<dbReference type="Pfam" id="PF01423">
    <property type="entry name" value="LSM"/>
    <property type="match status" value="1"/>
</dbReference>
<dbReference type="SUPFAM" id="SSF50978">
    <property type="entry name" value="WD40 repeat-like"/>
    <property type="match status" value="1"/>
</dbReference>
<gene>
    <name evidence="7" type="ORF">DEA37_0002920</name>
</gene>
<dbReference type="PROSITE" id="PS50294">
    <property type="entry name" value="WD_REPEATS_REGION"/>
    <property type="match status" value="2"/>
</dbReference>
<dbReference type="PROSITE" id="PS00678">
    <property type="entry name" value="WD_REPEATS_1"/>
    <property type="match status" value="1"/>
</dbReference>
<evidence type="ECO:0000256" key="2">
    <source>
        <dbReference type="ARBA" id="ARBA00022574"/>
    </source>
</evidence>
<dbReference type="GO" id="GO:0000398">
    <property type="term" value="P:mRNA splicing, via spliceosome"/>
    <property type="evidence" value="ECO:0007669"/>
    <property type="project" value="InterPro"/>
</dbReference>
<dbReference type="InterPro" id="IPR015943">
    <property type="entry name" value="WD40/YVTN_repeat-like_dom_sf"/>
</dbReference>
<proteinExistence type="inferred from homology"/>
<evidence type="ECO:0000256" key="4">
    <source>
        <dbReference type="PROSITE-ProRule" id="PRU00221"/>
    </source>
</evidence>
<dbReference type="InterPro" id="IPR047575">
    <property type="entry name" value="Sm"/>
</dbReference>
<dbReference type="PROSITE" id="PS52002">
    <property type="entry name" value="SM"/>
    <property type="match status" value="1"/>
</dbReference>
<dbReference type="PANTHER" id="PTHR19878:SF8">
    <property type="entry name" value="AUTOPHAGY-RELATED 16, ISOFORM F"/>
    <property type="match status" value="1"/>
</dbReference>
<feature type="coiled-coil region" evidence="5">
    <location>
        <begin position="99"/>
        <end position="133"/>
    </location>
</feature>
<dbReference type="InterPro" id="IPR001680">
    <property type="entry name" value="WD40_rpt"/>
</dbReference>
<organism evidence="7 8">
    <name type="scientific">Paragonimus westermani</name>
    <dbReference type="NCBI Taxonomy" id="34504"/>
    <lineage>
        <taxon>Eukaryota</taxon>
        <taxon>Metazoa</taxon>
        <taxon>Spiralia</taxon>
        <taxon>Lophotrochozoa</taxon>
        <taxon>Platyhelminthes</taxon>
        <taxon>Trematoda</taxon>
        <taxon>Digenea</taxon>
        <taxon>Plagiorchiida</taxon>
        <taxon>Troglotremata</taxon>
        <taxon>Troglotrematidae</taxon>
        <taxon>Paragonimus</taxon>
    </lineage>
</organism>
<dbReference type="AlphaFoldDB" id="A0A5J4NUW1"/>
<feature type="repeat" description="WD" evidence="4">
    <location>
        <begin position="303"/>
        <end position="344"/>
    </location>
</feature>
<evidence type="ECO:0000256" key="5">
    <source>
        <dbReference type="SAM" id="Coils"/>
    </source>
</evidence>
<keyword evidence="8" id="KW-1185">Reference proteome</keyword>
<dbReference type="InterPro" id="IPR001163">
    <property type="entry name" value="Sm_dom_euk/arc"/>
</dbReference>
<dbReference type="CDD" id="cd01729">
    <property type="entry name" value="LSm7"/>
    <property type="match status" value="1"/>
</dbReference>
<name>A0A5J4NUW1_9TREM</name>
<dbReference type="GO" id="GO:0043495">
    <property type="term" value="F:protein-membrane adaptor activity"/>
    <property type="evidence" value="ECO:0007669"/>
    <property type="project" value="TreeGrafter"/>
</dbReference>
<comment type="similarity">
    <text evidence="1">Belongs to the WD repeat ATG16 family.</text>
</comment>
<keyword evidence="3" id="KW-0677">Repeat</keyword>
<dbReference type="GO" id="GO:0003723">
    <property type="term" value="F:RNA binding"/>
    <property type="evidence" value="ECO:0007669"/>
    <property type="project" value="InterPro"/>
</dbReference>
<dbReference type="PROSITE" id="PS50082">
    <property type="entry name" value="WD_REPEATS_2"/>
    <property type="match status" value="4"/>
</dbReference>